<accession>X1P7K2</accession>
<feature type="non-terminal residue" evidence="1">
    <location>
        <position position="1"/>
    </location>
</feature>
<dbReference type="EMBL" id="BARV01042888">
    <property type="protein sequence ID" value="GAI51843.1"/>
    <property type="molecule type" value="Genomic_DNA"/>
</dbReference>
<organism evidence="1">
    <name type="scientific">marine sediment metagenome</name>
    <dbReference type="NCBI Taxonomy" id="412755"/>
    <lineage>
        <taxon>unclassified sequences</taxon>
        <taxon>metagenomes</taxon>
        <taxon>ecological metagenomes</taxon>
    </lineage>
</organism>
<reference evidence="1" key="1">
    <citation type="journal article" date="2014" name="Front. Microbiol.">
        <title>High frequency of phylogenetically diverse reductive dehalogenase-homologous genes in deep subseafloor sedimentary metagenomes.</title>
        <authorList>
            <person name="Kawai M."/>
            <person name="Futagami T."/>
            <person name="Toyoda A."/>
            <person name="Takaki Y."/>
            <person name="Nishi S."/>
            <person name="Hori S."/>
            <person name="Arai W."/>
            <person name="Tsubouchi T."/>
            <person name="Morono Y."/>
            <person name="Uchiyama I."/>
            <person name="Ito T."/>
            <person name="Fujiyama A."/>
            <person name="Inagaki F."/>
            <person name="Takami H."/>
        </authorList>
    </citation>
    <scope>NUCLEOTIDE SEQUENCE</scope>
    <source>
        <strain evidence="1">Expedition CK06-06</strain>
    </source>
</reference>
<name>X1P7K2_9ZZZZ</name>
<proteinExistence type="predicted"/>
<gene>
    <name evidence="1" type="ORF">S06H3_64280</name>
</gene>
<comment type="caution">
    <text evidence="1">The sequence shown here is derived from an EMBL/GenBank/DDBJ whole genome shotgun (WGS) entry which is preliminary data.</text>
</comment>
<evidence type="ECO:0000313" key="1">
    <source>
        <dbReference type="EMBL" id="GAI51843.1"/>
    </source>
</evidence>
<sequence>AVDFPEVFNAQMISESISFLYMKTEDNKYYLISSGFDVYKSILRKFSNIIYNNLEDKAHLKMKKEINLEKFQRVIKIYDKKIIYEKMKSIQISGQLLEIVI</sequence>
<protein>
    <submittedName>
        <fullName evidence="1">Uncharacterized protein</fullName>
    </submittedName>
</protein>
<dbReference type="AlphaFoldDB" id="X1P7K2"/>